<feature type="transmembrane region" description="Helical" evidence="7">
    <location>
        <begin position="508"/>
        <end position="531"/>
    </location>
</feature>
<dbReference type="GO" id="GO:0022857">
    <property type="term" value="F:transmembrane transporter activity"/>
    <property type="evidence" value="ECO:0007669"/>
    <property type="project" value="TreeGrafter"/>
</dbReference>
<evidence type="ECO:0000256" key="6">
    <source>
        <dbReference type="ARBA" id="ARBA00038076"/>
    </source>
</evidence>
<feature type="domain" description="ABC3 transporter permease C-terminal" evidence="8">
    <location>
        <begin position="511"/>
        <end position="629"/>
    </location>
</feature>
<feature type="transmembrane region" description="Helical" evidence="7">
    <location>
        <begin position="15"/>
        <end position="41"/>
    </location>
</feature>
<evidence type="ECO:0000256" key="5">
    <source>
        <dbReference type="ARBA" id="ARBA00023136"/>
    </source>
</evidence>
<feature type="domain" description="ABC3 transporter permease C-terminal" evidence="8">
    <location>
        <begin position="71"/>
        <end position="190"/>
    </location>
</feature>
<dbReference type="PANTHER" id="PTHR30572">
    <property type="entry name" value="MEMBRANE COMPONENT OF TRANSPORTER-RELATED"/>
    <property type="match status" value="1"/>
</dbReference>
<name>A0A428ZUA0_KIBAR</name>
<feature type="transmembrane region" description="Helical" evidence="7">
    <location>
        <begin position="552"/>
        <end position="579"/>
    </location>
</feature>
<dbReference type="Pfam" id="PF02687">
    <property type="entry name" value="FtsX"/>
    <property type="match status" value="2"/>
</dbReference>
<keyword evidence="2" id="KW-1003">Cell membrane</keyword>
<sequence length="637" mass="65942">MLRLSLSTFRDRWELFIGAILSVAVGVALVQASMLVLTATGKPRIPPGLSRQDEDKMREGFVGAATVMGMTAFLAMFLAVFIVSSTFAYTVAQRRRELALLRMVGGSRQQLRVLLLSESLLLGLIGAALGVPLGVVAKYAQTWLLIEIGLLPNGFTADWQPWAVVVAGVMGVGVALAGVFAASLRAAKIRPLEALRETGAASTVMTESRWLIGLAFAACTVAMVVWAQGADLIGAMMAALGISMFGAVAMSMLSPLVVPFMAWLFGIVLRGSPLAGLAQANLRDGVRRSAATAAPLIVLVSLLLGLTGTFASLAAAGGEEAKRSVNAQLVVTSTGTGADRIAKIDGVAVASIQTTVDIVVTMAEKNVHSGIVAVDPNTYARTHNLPPGVDLSGLTGNTIVTGPARHADRIPVGTVMAVDVAGQPLSLTVVSRMPETLETGDSFLIPRQTLPTAVLEKGTTETVVQVAEGYDPAVVARRIEDAGFDRVQTVSDWATTRAENAQDGNVKILTVLMGLAGLYALMAVINSVVVAGAERRREFAVARVTGLTRPQVVAAAVIESVAVAIIGLALGCLVAGAGLVGIGGATNKAVGTAVVSVPWTLLALVTLGSVFVVALTSGITAVMATREQPVSLATIRE</sequence>
<feature type="transmembrane region" description="Helical" evidence="7">
    <location>
        <begin position="113"/>
        <end position="139"/>
    </location>
</feature>
<evidence type="ECO:0000256" key="4">
    <source>
        <dbReference type="ARBA" id="ARBA00022989"/>
    </source>
</evidence>
<dbReference type="InterPro" id="IPR003838">
    <property type="entry name" value="ABC3_permease_C"/>
</dbReference>
<comment type="caution">
    <text evidence="9">The sequence shown here is derived from an EMBL/GenBank/DDBJ whole genome shotgun (WGS) entry which is preliminary data.</text>
</comment>
<comment type="subcellular location">
    <subcellularLocation>
        <location evidence="1">Cell membrane</location>
        <topology evidence="1">Multi-pass membrane protein</topology>
    </subcellularLocation>
</comment>
<evidence type="ECO:0000256" key="7">
    <source>
        <dbReference type="SAM" id="Phobius"/>
    </source>
</evidence>
<evidence type="ECO:0000256" key="1">
    <source>
        <dbReference type="ARBA" id="ARBA00004651"/>
    </source>
</evidence>
<organism evidence="9 10">
    <name type="scientific">Kibdelosporangium aridum</name>
    <dbReference type="NCBI Taxonomy" id="2030"/>
    <lineage>
        <taxon>Bacteria</taxon>
        <taxon>Bacillati</taxon>
        <taxon>Actinomycetota</taxon>
        <taxon>Actinomycetes</taxon>
        <taxon>Pseudonocardiales</taxon>
        <taxon>Pseudonocardiaceae</taxon>
        <taxon>Kibdelosporangium</taxon>
    </lineage>
</organism>
<keyword evidence="3 7" id="KW-0812">Transmembrane</keyword>
<feature type="transmembrane region" description="Helical" evidence="7">
    <location>
        <begin position="599"/>
        <end position="622"/>
    </location>
</feature>
<proteinExistence type="inferred from homology"/>
<keyword evidence="5 7" id="KW-0472">Membrane</keyword>
<evidence type="ECO:0000259" key="8">
    <source>
        <dbReference type="Pfam" id="PF02687"/>
    </source>
</evidence>
<gene>
    <name evidence="9" type="ORF">DMH04_00640</name>
</gene>
<dbReference type="AlphaFoldDB" id="A0A428ZUA0"/>
<evidence type="ECO:0000256" key="3">
    <source>
        <dbReference type="ARBA" id="ARBA00022692"/>
    </source>
</evidence>
<reference evidence="9 10" key="1">
    <citation type="submission" date="2018-05" db="EMBL/GenBank/DDBJ databases">
        <title>Evolution of GPA BGCs.</title>
        <authorList>
            <person name="Waglechner N."/>
            <person name="Wright G.D."/>
        </authorList>
    </citation>
    <scope>NUCLEOTIDE SEQUENCE [LARGE SCALE GENOMIC DNA]</scope>
    <source>
        <strain evidence="9 10">A82846</strain>
    </source>
</reference>
<dbReference type="PANTHER" id="PTHR30572:SF4">
    <property type="entry name" value="ABC TRANSPORTER PERMEASE YTRF"/>
    <property type="match status" value="1"/>
</dbReference>
<keyword evidence="4 7" id="KW-1133">Transmembrane helix</keyword>
<dbReference type="InterPro" id="IPR050250">
    <property type="entry name" value="Macrolide_Exporter_MacB"/>
</dbReference>
<evidence type="ECO:0000256" key="2">
    <source>
        <dbReference type="ARBA" id="ARBA00022475"/>
    </source>
</evidence>
<evidence type="ECO:0000313" key="10">
    <source>
        <dbReference type="Proteomes" id="UP000287547"/>
    </source>
</evidence>
<dbReference type="OrthoDB" id="3223244at2"/>
<dbReference type="RefSeq" id="WP_037256501.1">
    <property type="nucleotide sequence ID" value="NZ_QHKI01000001.1"/>
</dbReference>
<dbReference type="GO" id="GO:0005886">
    <property type="term" value="C:plasma membrane"/>
    <property type="evidence" value="ECO:0007669"/>
    <property type="project" value="UniProtKB-SubCell"/>
</dbReference>
<accession>A0A428ZUA0</accession>
<feature type="transmembrane region" description="Helical" evidence="7">
    <location>
        <begin position="159"/>
        <end position="187"/>
    </location>
</feature>
<dbReference type="EMBL" id="QHKI01000001">
    <property type="protein sequence ID" value="RSM91543.1"/>
    <property type="molecule type" value="Genomic_DNA"/>
</dbReference>
<dbReference type="Proteomes" id="UP000287547">
    <property type="component" value="Unassembled WGS sequence"/>
</dbReference>
<feature type="transmembrane region" description="Helical" evidence="7">
    <location>
        <begin position="239"/>
        <end position="269"/>
    </location>
</feature>
<feature type="transmembrane region" description="Helical" evidence="7">
    <location>
        <begin position="290"/>
        <end position="316"/>
    </location>
</feature>
<feature type="transmembrane region" description="Helical" evidence="7">
    <location>
        <begin position="208"/>
        <end position="227"/>
    </location>
</feature>
<protein>
    <submittedName>
        <fullName evidence="9">ABC transporter permease</fullName>
    </submittedName>
</protein>
<feature type="transmembrane region" description="Helical" evidence="7">
    <location>
        <begin position="61"/>
        <end position="92"/>
    </location>
</feature>
<comment type="similarity">
    <text evidence="6">Belongs to the ABC-4 integral membrane protein family.</text>
</comment>
<evidence type="ECO:0000313" key="9">
    <source>
        <dbReference type="EMBL" id="RSM91543.1"/>
    </source>
</evidence>